<evidence type="ECO:0000313" key="2">
    <source>
        <dbReference type="Proteomes" id="UP000261580"/>
    </source>
</evidence>
<protein>
    <submittedName>
        <fullName evidence="1">Uncharacterized protein</fullName>
    </submittedName>
</protein>
<reference evidence="1" key="2">
    <citation type="submission" date="2025-09" db="UniProtKB">
        <authorList>
            <consortium name="Ensembl"/>
        </authorList>
    </citation>
    <scope>IDENTIFICATION</scope>
</reference>
<dbReference type="AlphaFoldDB" id="A0A3Q4GTM3"/>
<dbReference type="Ensembl" id="ENSNBRT00000010796.1">
    <property type="protein sequence ID" value="ENSNBRP00000010503.1"/>
    <property type="gene ID" value="ENSNBRG00000008182.1"/>
</dbReference>
<keyword evidence="2" id="KW-1185">Reference proteome</keyword>
<dbReference type="Proteomes" id="UP000261580">
    <property type="component" value="Unassembled WGS sequence"/>
</dbReference>
<proteinExistence type="predicted"/>
<evidence type="ECO:0000313" key="1">
    <source>
        <dbReference type="Ensembl" id="ENSNBRP00000010503.1"/>
    </source>
</evidence>
<name>A0A3Q4GTM3_NEOBR</name>
<accession>A0A3Q4GTM3</accession>
<organism evidence="1 2">
    <name type="scientific">Neolamprologus brichardi</name>
    <name type="common">Fairy cichlid</name>
    <name type="synonym">Lamprologus brichardi</name>
    <dbReference type="NCBI Taxonomy" id="32507"/>
    <lineage>
        <taxon>Eukaryota</taxon>
        <taxon>Metazoa</taxon>
        <taxon>Chordata</taxon>
        <taxon>Craniata</taxon>
        <taxon>Vertebrata</taxon>
        <taxon>Euteleostomi</taxon>
        <taxon>Actinopterygii</taxon>
        <taxon>Neopterygii</taxon>
        <taxon>Teleostei</taxon>
        <taxon>Neoteleostei</taxon>
        <taxon>Acanthomorphata</taxon>
        <taxon>Ovalentaria</taxon>
        <taxon>Cichlomorphae</taxon>
        <taxon>Cichliformes</taxon>
        <taxon>Cichlidae</taxon>
        <taxon>African cichlids</taxon>
        <taxon>Pseudocrenilabrinae</taxon>
        <taxon>Lamprologini</taxon>
        <taxon>Neolamprologus</taxon>
    </lineage>
</organism>
<reference evidence="1" key="1">
    <citation type="submission" date="2025-08" db="UniProtKB">
        <authorList>
            <consortium name="Ensembl"/>
        </authorList>
    </citation>
    <scope>IDENTIFICATION</scope>
</reference>
<dbReference type="Bgee" id="ENSNBRG00000008182">
    <property type="expression patterns" value="Expressed in zone of skin and 5 other cell types or tissues"/>
</dbReference>
<sequence length="75" mass="8651">LTNQILKGHDELLTELLDPQNFIDNNCGPLYYTMKSVITQLNDTVDHYNITLISEPAGREMYDEKILILKNRLVS</sequence>